<keyword evidence="2" id="KW-1185">Reference proteome</keyword>
<accession>A0A0V1FUX4</accession>
<evidence type="ECO:0000313" key="2">
    <source>
        <dbReference type="Proteomes" id="UP000054995"/>
    </source>
</evidence>
<gene>
    <name evidence="1" type="ORF">T4D_8255</name>
</gene>
<proteinExistence type="predicted"/>
<sequence length="107" mass="12337">MNASGKNGFKDNAPEKITCSYIYKLKQRKIAYCKPFVINCKNPSNAEILNNIMGNKNEKTSKENKLKAIDLFLTKMIFLKLENIEQQISRKTENISFELKMTDLSNI</sequence>
<organism evidence="1 2">
    <name type="scientific">Trichinella pseudospiralis</name>
    <name type="common">Parasitic roundworm</name>
    <dbReference type="NCBI Taxonomy" id="6337"/>
    <lineage>
        <taxon>Eukaryota</taxon>
        <taxon>Metazoa</taxon>
        <taxon>Ecdysozoa</taxon>
        <taxon>Nematoda</taxon>
        <taxon>Enoplea</taxon>
        <taxon>Dorylaimia</taxon>
        <taxon>Trichinellida</taxon>
        <taxon>Trichinellidae</taxon>
        <taxon>Trichinella</taxon>
    </lineage>
</organism>
<dbReference type="EMBL" id="JYDT01000035">
    <property type="protein sequence ID" value="KRY89075.1"/>
    <property type="molecule type" value="Genomic_DNA"/>
</dbReference>
<dbReference type="Proteomes" id="UP000054995">
    <property type="component" value="Unassembled WGS sequence"/>
</dbReference>
<evidence type="ECO:0000313" key="1">
    <source>
        <dbReference type="EMBL" id="KRY89075.1"/>
    </source>
</evidence>
<protein>
    <submittedName>
        <fullName evidence="1">Uncharacterized protein</fullName>
    </submittedName>
</protein>
<reference evidence="1 2" key="1">
    <citation type="submission" date="2015-01" db="EMBL/GenBank/DDBJ databases">
        <title>Evolution of Trichinella species and genotypes.</title>
        <authorList>
            <person name="Korhonen P.K."/>
            <person name="Edoardo P."/>
            <person name="Giuseppe L.R."/>
            <person name="Gasser R.B."/>
        </authorList>
    </citation>
    <scope>NUCLEOTIDE SEQUENCE [LARGE SCALE GENOMIC DNA]</scope>
    <source>
        <strain evidence="1">ISS470</strain>
    </source>
</reference>
<name>A0A0V1FUX4_TRIPS</name>
<dbReference type="AlphaFoldDB" id="A0A0V1FUX4"/>
<comment type="caution">
    <text evidence="1">The sequence shown here is derived from an EMBL/GenBank/DDBJ whole genome shotgun (WGS) entry which is preliminary data.</text>
</comment>